<reference evidence="1 2" key="1">
    <citation type="submission" date="2023-10" db="EMBL/GenBank/DDBJ databases">
        <title>Chromosome-scale genome assembly provides insights into flower coloration mechanisms of Canna indica.</title>
        <authorList>
            <person name="Li C."/>
        </authorList>
    </citation>
    <scope>NUCLEOTIDE SEQUENCE [LARGE SCALE GENOMIC DNA]</scope>
    <source>
        <tissue evidence="1">Flower</tissue>
    </source>
</reference>
<proteinExistence type="predicted"/>
<protein>
    <recommendedName>
        <fullName evidence="3">Zinc knuckle CX2CX4HX4C domain-containing protein</fullName>
    </recommendedName>
</protein>
<dbReference type="InterPro" id="IPR040256">
    <property type="entry name" value="At4g02000-like"/>
</dbReference>
<dbReference type="GO" id="GO:0008270">
    <property type="term" value="F:zinc ion binding"/>
    <property type="evidence" value="ECO:0007669"/>
    <property type="project" value="InterPro"/>
</dbReference>
<dbReference type="PANTHER" id="PTHR31286">
    <property type="entry name" value="GLYCINE-RICH CELL WALL STRUCTURAL PROTEIN 1.8-LIKE"/>
    <property type="match status" value="1"/>
</dbReference>
<evidence type="ECO:0008006" key="3">
    <source>
        <dbReference type="Google" id="ProtNLM"/>
    </source>
</evidence>
<organism evidence="1 2">
    <name type="scientific">Canna indica</name>
    <name type="common">Indian-shot</name>
    <dbReference type="NCBI Taxonomy" id="4628"/>
    <lineage>
        <taxon>Eukaryota</taxon>
        <taxon>Viridiplantae</taxon>
        <taxon>Streptophyta</taxon>
        <taxon>Embryophyta</taxon>
        <taxon>Tracheophyta</taxon>
        <taxon>Spermatophyta</taxon>
        <taxon>Magnoliopsida</taxon>
        <taxon>Liliopsida</taxon>
        <taxon>Zingiberales</taxon>
        <taxon>Cannaceae</taxon>
        <taxon>Canna</taxon>
    </lineage>
</organism>
<dbReference type="InterPro" id="IPR036875">
    <property type="entry name" value="Znf_CCHC_sf"/>
</dbReference>
<evidence type="ECO:0000313" key="1">
    <source>
        <dbReference type="EMBL" id="WOL10530.1"/>
    </source>
</evidence>
<dbReference type="SUPFAM" id="SSF57756">
    <property type="entry name" value="Retrovirus zinc finger-like domains"/>
    <property type="match status" value="1"/>
</dbReference>
<dbReference type="AlphaFoldDB" id="A0AAQ3QJK9"/>
<dbReference type="EMBL" id="CP136895">
    <property type="protein sequence ID" value="WOL10530.1"/>
    <property type="molecule type" value="Genomic_DNA"/>
</dbReference>
<name>A0AAQ3QJK9_9LILI</name>
<evidence type="ECO:0000313" key="2">
    <source>
        <dbReference type="Proteomes" id="UP001327560"/>
    </source>
</evidence>
<gene>
    <name evidence="1" type="ORF">Cni_G19287</name>
</gene>
<keyword evidence="2" id="KW-1185">Reference proteome</keyword>
<sequence>MALLGLRSSVRALGKVISIDQRSFEFSRGRFIRVCIEIDLNLPLKQGLWVGESDREFFQPLSYENLPSVCFACDLIGHREVDCPSKEAAEASKASVSPNDFSFASSSNAFVSASFVSSVVSMSNDRSSVLMNSMGGGVADPVHNPLVGGQPPPSVQGVLSMSACGPWILVTR</sequence>
<accession>A0AAQ3QJK9</accession>
<dbReference type="PANTHER" id="PTHR31286:SF99">
    <property type="entry name" value="DUF4283 DOMAIN-CONTAINING PROTEIN"/>
    <property type="match status" value="1"/>
</dbReference>
<dbReference type="GO" id="GO:0003676">
    <property type="term" value="F:nucleic acid binding"/>
    <property type="evidence" value="ECO:0007669"/>
    <property type="project" value="InterPro"/>
</dbReference>
<dbReference type="Proteomes" id="UP001327560">
    <property type="component" value="Chromosome 6"/>
</dbReference>